<proteinExistence type="predicted"/>
<dbReference type="AlphaFoldDB" id="A0A0C3KWJ3"/>
<protein>
    <recommendedName>
        <fullName evidence="3">DH domain-containing protein</fullName>
    </recommendedName>
</protein>
<evidence type="ECO:0000313" key="1">
    <source>
        <dbReference type="EMBL" id="KIO13862.1"/>
    </source>
</evidence>
<evidence type="ECO:0008006" key="3">
    <source>
        <dbReference type="Google" id="ProtNLM"/>
    </source>
</evidence>
<dbReference type="InterPro" id="IPR035899">
    <property type="entry name" value="DBL_dom_sf"/>
</dbReference>
<organism evidence="1 2">
    <name type="scientific">Pisolithus tinctorius Marx 270</name>
    <dbReference type="NCBI Taxonomy" id="870435"/>
    <lineage>
        <taxon>Eukaryota</taxon>
        <taxon>Fungi</taxon>
        <taxon>Dikarya</taxon>
        <taxon>Basidiomycota</taxon>
        <taxon>Agaricomycotina</taxon>
        <taxon>Agaricomycetes</taxon>
        <taxon>Agaricomycetidae</taxon>
        <taxon>Boletales</taxon>
        <taxon>Sclerodermatineae</taxon>
        <taxon>Pisolithaceae</taxon>
        <taxon>Pisolithus</taxon>
    </lineage>
</organism>
<reference evidence="2" key="2">
    <citation type="submission" date="2015-01" db="EMBL/GenBank/DDBJ databases">
        <title>Evolutionary Origins and Diversification of the Mycorrhizal Mutualists.</title>
        <authorList>
            <consortium name="DOE Joint Genome Institute"/>
            <consortium name="Mycorrhizal Genomics Consortium"/>
            <person name="Kohler A."/>
            <person name="Kuo A."/>
            <person name="Nagy L.G."/>
            <person name="Floudas D."/>
            <person name="Copeland A."/>
            <person name="Barry K.W."/>
            <person name="Cichocki N."/>
            <person name="Veneault-Fourrey C."/>
            <person name="LaButti K."/>
            <person name="Lindquist E.A."/>
            <person name="Lipzen A."/>
            <person name="Lundell T."/>
            <person name="Morin E."/>
            <person name="Murat C."/>
            <person name="Riley R."/>
            <person name="Ohm R."/>
            <person name="Sun H."/>
            <person name="Tunlid A."/>
            <person name="Henrissat B."/>
            <person name="Grigoriev I.V."/>
            <person name="Hibbett D.S."/>
            <person name="Martin F."/>
        </authorList>
    </citation>
    <scope>NUCLEOTIDE SEQUENCE [LARGE SCALE GENOMIC DNA]</scope>
    <source>
        <strain evidence="2">Marx 270</strain>
    </source>
</reference>
<gene>
    <name evidence="1" type="ORF">M404DRAFT_447061</name>
</gene>
<accession>A0A0C3KWJ3</accession>
<dbReference type="EMBL" id="KN831945">
    <property type="protein sequence ID" value="KIO13862.1"/>
    <property type="molecule type" value="Genomic_DNA"/>
</dbReference>
<keyword evidence="2" id="KW-1185">Reference proteome</keyword>
<dbReference type="HOGENOM" id="CLU_3051337_0_0_1"/>
<dbReference type="OrthoDB" id="1716625at2759"/>
<dbReference type="InParanoid" id="A0A0C3KWJ3"/>
<dbReference type="Proteomes" id="UP000054217">
    <property type="component" value="Unassembled WGS sequence"/>
</dbReference>
<name>A0A0C3KWJ3_PISTI</name>
<dbReference type="SUPFAM" id="SSF48065">
    <property type="entry name" value="DBL homology domain (DH-domain)"/>
    <property type="match status" value="1"/>
</dbReference>
<dbReference type="STRING" id="870435.A0A0C3KWJ3"/>
<reference evidence="1 2" key="1">
    <citation type="submission" date="2014-04" db="EMBL/GenBank/DDBJ databases">
        <authorList>
            <consortium name="DOE Joint Genome Institute"/>
            <person name="Kuo A."/>
            <person name="Kohler A."/>
            <person name="Costa M.D."/>
            <person name="Nagy L.G."/>
            <person name="Floudas D."/>
            <person name="Copeland A."/>
            <person name="Barry K.W."/>
            <person name="Cichocki N."/>
            <person name="Veneault-Fourrey C."/>
            <person name="LaButti K."/>
            <person name="Lindquist E.A."/>
            <person name="Lipzen A."/>
            <person name="Lundell T."/>
            <person name="Morin E."/>
            <person name="Murat C."/>
            <person name="Sun H."/>
            <person name="Tunlid A."/>
            <person name="Henrissat B."/>
            <person name="Grigoriev I.V."/>
            <person name="Hibbett D.S."/>
            <person name="Martin F."/>
            <person name="Nordberg H.P."/>
            <person name="Cantor M.N."/>
            <person name="Hua S.X."/>
        </authorList>
    </citation>
    <scope>NUCLEOTIDE SEQUENCE [LARGE SCALE GENOMIC DNA]</scope>
    <source>
        <strain evidence="1 2">Marx 270</strain>
    </source>
</reference>
<sequence length="54" mass="6299">MPWASLVDRTALKGIPAAERKWWETIFKLISTEVDYVRDLQLIVECIHLDIIDS</sequence>
<evidence type="ECO:0000313" key="2">
    <source>
        <dbReference type="Proteomes" id="UP000054217"/>
    </source>
</evidence>
<dbReference type="Gene3D" id="1.20.900.10">
    <property type="entry name" value="Dbl homology (DH) domain"/>
    <property type="match status" value="1"/>
</dbReference>